<evidence type="ECO:0000313" key="2">
    <source>
        <dbReference type="Proteomes" id="UP001277972"/>
    </source>
</evidence>
<dbReference type="Proteomes" id="UP001277972">
    <property type="component" value="Unassembled WGS sequence"/>
</dbReference>
<sequence length="588" mass="67823">MKKFRRLIYTNNLFVKIFLVLVISIIIVCASITYSHIHMSSNLFINTFSITNSKIINQITDQFHSFTDSIVSVSLEIETNGTIKQLLQEQPNNTVEEASFYYNITNEMEDIYPKVDPDDATMIIMSENNDVFNMNYAKWPVDRDRLANHEIIHETETSSNQITYHFEQSELTNNVPMIVASKALRLQSNDIYGYLLFALTERDLNKFYESYTSGGNNVLLVDRNGQIISSNQQERIGEYSNQLLHHAEQFVEQPEDYEQITVFDETYIFLSAYIPALDAYLVNLIDKDIIAENVIDTKQILFISIIVVSIAVLTAFLILRRMTVSISKLVNQISDMARYQFTKPLQETGGYETRKIAKAFNYMLNELHDYVQILIKTQEKQRKAELEMLQHQINPHFIYNTLASIKFFIQQDKKETAMETMDSFIALLQHSLSNIDETITVEQELEHLQNYVQINQARYGDRIKVNYLIAPDCLQLAIPKLIIQPFIENAFFHGFNTKTNGYIQVLIARKDDTLTCEIIDNGDGIKLEQLNNKLVQSKGKRQLFSGIGVKNVNERIQLLYGKHYGVEIDSELSKGTKVKITLPAKQLK</sequence>
<reference evidence="1" key="1">
    <citation type="submission" date="2023-11" db="EMBL/GenBank/DDBJ databases">
        <title>Gracilibacillus pellucida a moderately halophilic bacterium isolated from saline soil in Xinjiang province.</title>
        <authorList>
            <person name="Zhang Z."/>
            <person name="Tan F."/>
            <person name="Wang Y."/>
            <person name="Xia M."/>
        </authorList>
    </citation>
    <scope>NUCLEOTIDE SEQUENCE</scope>
    <source>
        <strain evidence="1">S3-1-1</strain>
    </source>
</reference>
<accession>A0ACC6M316</accession>
<keyword evidence="1" id="KW-0418">Kinase</keyword>
<evidence type="ECO:0000313" key="1">
    <source>
        <dbReference type="EMBL" id="MDX8045132.1"/>
    </source>
</evidence>
<comment type="caution">
    <text evidence="1">The sequence shown here is derived from an EMBL/GenBank/DDBJ whole genome shotgun (WGS) entry which is preliminary data.</text>
</comment>
<protein>
    <submittedName>
        <fullName evidence="1">Sensor histidine kinase</fullName>
        <ecNumber evidence="1">2.7.13.3</ecNumber>
    </submittedName>
</protein>
<name>A0ACC6M316_9BACI</name>
<proteinExistence type="predicted"/>
<organism evidence="1 2">
    <name type="scientific">Gracilibacillus pellucidus</name>
    <dbReference type="NCBI Taxonomy" id="3095368"/>
    <lineage>
        <taxon>Bacteria</taxon>
        <taxon>Bacillati</taxon>
        <taxon>Bacillota</taxon>
        <taxon>Bacilli</taxon>
        <taxon>Bacillales</taxon>
        <taxon>Bacillaceae</taxon>
        <taxon>Gracilibacillus</taxon>
    </lineage>
</organism>
<keyword evidence="2" id="KW-1185">Reference proteome</keyword>
<dbReference type="EMBL" id="JAWZSR010000002">
    <property type="protein sequence ID" value="MDX8045132.1"/>
    <property type="molecule type" value="Genomic_DNA"/>
</dbReference>
<dbReference type="EC" id="2.7.13.3" evidence="1"/>
<gene>
    <name evidence="1" type="ORF">SH601_03950</name>
</gene>
<keyword evidence="1" id="KW-0808">Transferase</keyword>